<organism evidence="4 5">
    <name type="scientific">Discostella pseudostelligera</name>
    <dbReference type="NCBI Taxonomy" id="259834"/>
    <lineage>
        <taxon>Eukaryota</taxon>
        <taxon>Sar</taxon>
        <taxon>Stramenopiles</taxon>
        <taxon>Ochrophyta</taxon>
        <taxon>Bacillariophyta</taxon>
        <taxon>Coscinodiscophyceae</taxon>
        <taxon>Thalassiosirophycidae</taxon>
        <taxon>Stephanodiscales</taxon>
        <taxon>Stephanodiscaceae</taxon>
        <taxon>Discostella</taxon>
    </lineage>
</organism>
<keyword evidence="2" id="KW-0812">Transmembrane</keyword>
<feature type="compositionally biased region" description="Acidic residues" evidence="1">
    <location>
        <begin position="198"/>
        <end position="255"/>
    </location>
</feature>
<feature type="transmembrane region" description="Helical" evidence="2">
    <location>
        <begin position="519"/>
        <end position="542"/>
    </location>
</feature>
<accession>A0ABD3M5C3</accession>
<keyword evidence="2" id="KW-0472">Membrane</keyword>
<feature type="chain" id="PRO_5044867021" evidence="3">
    <location>
        <begin position="22"/>
        <end position="562"/>
    </location>
</feature>
<comment type="caution">
    <text evidence="4">The sequence shown here is derived from an EMBL/GenBank/DDBJ whole genome shotgun (WGS) entry which is preliminary data.</text>
</comment>
<evidence type="ECO:0000256" key="3">
    <source>
        <dbReference type="SAM" id="SignalP"/>
    </source>
</evidence>
<evidence type="ECO:0000256" key="1">
    <source>
        <dbReference type="SAM" id="MobiDB-lite"/>
    </source>
</evidence>
<evidence type="ECO:0000256" key="2">
    <source>
        <dbReference type="SAM" id="Phobius"/>
    </source>
</evidence>
<protein>
    <submittedName>
        <fullName evidence="4">Uncharacterized protein</fullName>
    </submittedName>
</protein>
<proteinExistence type="predicted"/>
<sequence>MQFSVGMLWLASALLLSPINAASSASFTTTIDHHQSSRRLLPIARNQLNFMNDVANPLQLANRNLRRADDPAIQALLQRARPYKQNLHRRKLDDVQFDGSYSLKFSQCLDVQTYNEDLFDQDILEYSSSGKVVSVKSYVLFYVCQTNVNCDYDADDVDLYLVDLQTYLSSAAKYRANIRVDYCEACDEFEDYCNPQQEEGDEEDANEDADAAAADEEEEVEEAAAEEEEDQPEQEDAEEEEPDGEQEENPEGEGEEGGRKLKEEQRKLAKQAISCDQCKAYECYAAENADDQVQSREELDEAVADWIDELVECKETGVYWNDMALYVSAMCTPYGDGVELAVFVDDECTMYTNQQSFYDVWDPSNDNENGVNYLTYAEEILKSSFSEVTACSEQQYGYPDGYAGDDADKDGDDEENEMNEYCQEILEGDNFVDFNNCGAADNDDAANAADDDGQYSWYKYDVKNADDINEVCAVLNKKEGAYTWSYDMESSGTWYERDSNGQIASKDSAATKDSNSITIAPAIIGVLVTICVFVVGGAAFLIMRRQKYAESSESVYSGGKMV</sequence>
<evidence type="ECO:0000313" key="4">
    <source>
        <dbReference type="EMBL" id="KAL3758822.1"/>
    </source>
</evidence>
<feature type="signal peptide" evidence="3">
    <location>
        <begin position="1"/>
        <end position="21"/>
    </location>
</feature>
<dbReference type="EMBL" id="JALLBG020000219">
    <property type="protein sequence ID" value="KAL3758822.1"/>
    <property type="molecule type" value="Genomic_DNA"/>
</dbReference>
<reference evidence="4 5" key="1">
    <citation type="submission" date="2024-10" db="EMBL/GenBank/DDBJ databases">
        <title>Updated reference genomes for cyclostephanoid diatoms.</title>
        <authorList>
            <person name="Roberts W.R."/>
            <person name="Alverson A.J."/>
        </authorList>
    </citation>
    <scope>NUCLEOTIDE SEQUENCE [LARGE SCALE GENOMIC DNA]</scope>
    <source>
        <strain evidence="4 5">AJA232-27</strain>
    </source>
</reference>
<keyword evidence="2" id="KW-1133">Transmembrane helix</keyword>
<keyword evidence="3" id="KW-0732">Signal</keyword>
<name>A0ABD3M5C3_9STRA</name>
<dbReference type="AlphaFoldDB" id="A0ABD3M5C3"/>
<feature type="region of interest" description="Disordered" evidence="1">
    <location>
        <begin position="195"/>
        <end position="263"/>
    </location>
</feature>
<keyword evidence="5" id="KW-1185">Reference proteome</keyword>
<gene>
    <name evidence="4" type="ORF">ACHAWU_007939</name>
</gene>
<evidence type="ECO:0000313" key="5">
    <source>
        <dbReference type="Proteomes" id="UP001530293"/>
    </source>
</evidence>
<dbReference type="Proteomes" id="UP001530293">
    <property type="component" value="Unassembled WGS sequence"/>
</dbReference>